<dbReference type="PANTHER" id="PTHR37042:SF4">
    <property type="entry name" value="OUTER MEMBRANE PROTEIN RV1973"/>
    <property type="match status" value="1"/>
</dbReference>
<comment type="subcellular location">
    <subcellularLocation>
        <location evidence="1">Membrane</location>
    </subcellularLocation>
</comment>
<comment type="caution">
    <text evidence="3">The sequence shown here is derived from an EMBL/GenBank/DDBJ whole genome shotgun (WGS) entry which is preliminary data.</text>
</comment>
<protein>
    <recommendedName>
        <fullName evidence="5">Mce-associated membrane protein</fullName>
    </recommendedName>
</protein>
<evidence type="ECO:0000256" key="2">
    <source>
        <dbReference type="ARBA" id="ARBA00023136"/>
    </source>
</evidence>
<keyword evidence="4" id="KW-1185">Reference proteome</keyword>
<dbReference type="EMBL" id="JBIASD010000001">
    <property type="protein sequence ID" value="MFF3664084.1"/>
    <property type="molecule type" value="Genomic_DNA"/>
</dbReference>
<reference evidence="3 4" key="1">
    <citation type="submission" date="2024-10" db="EMBL/GenBank/DDBJ databases">
        <title>The Natural Products Discovery Center: Release of the First 8490 Sequenced Strains for Exploring Actinobacteria Biosynthetic Diversity.</title>
        <authorList>
            <person name="Kalkreuter E."/>
            <person name="Kautsar S.A."/>
            <person name="Yang D."/>
            <person name="Bader C.D."/>
            <person name="Teijaro C.N."/>
            <person name="Fluegel L."/>
            <person name="Davis C.M."/>
            <person name="Simpson J.R."/>
            <person name="Lauterbach L."/>
            <person name="Steele A.D."/>
            <person name="Gui C."/>
            <person name="Meng S."/>
            <person name="Li G."/>
            <person name="Viehrig K."/>
            <person name="Ye F."/>
            <person name="Su P."/>
            <person name="Kiefer A.F."/>
            <person name="Nichols A."/>
            <person name="Cepeda A.J."/>
            <person name="Yan W."/>
            <person name="Fan B."/>
            <person name="Jiang Y."/>
            <person name="Adhikari A."/>
            <person name="Zheng C.-J."/>
            <person name="Schuster L."/>
            <person name="Cowan T.M."/>
            <person name="Smanski M.J."/>
            <person name="Chevrette M.G."/>
            <person name="De Carvalho L.P.S."/>
            <person name="Shen B."/>
        </authorList>
    </citation>
    <scope>NUCLEOTIDE SEQUENCE [LARGE SCALE GENOMIC DNA]</scope>
    <source>
        <strain evidence="3 4">NPDC002173</strain>
    </source>
</reference>
<evidence type="ECO:0000313" key="3">
    <source>
        <dbReference type="EMBL" id="MFF3664084.1"/>
    </source>
</evidence>
<evidence type="ECO:0000313" key="4">
    <source>
        <dbReference type="Proteomes" id="UP001602013"/>
    </source>
</evidence>
<proteinExistence type="predicted"/>
<sequence>MGRTLIAGLTVLVAGLAAAALWLGVARNEGRQDERDRQAAVRAAAVHAAALLTLDHRTVDQDVARLVATSTGQARDGYVKGRDAMRQAALRREVSQAGVLRAAGLVSMADGGRSAEVLVVGDALIRWGADGKRGGDPGGAGEPEERAYRWRMEVAKVGDRWLVSRAELVQ</sequence>
<accession>A0ABW6SGH4</accession>
<dbReference type="RefSeq" id="WP_387408077.1">
    <property type="nucleotide sequence ID" value="NZ_JBIASD010000001.1"/>
</dbReference>
<evidence type="ECO:0008006" key="5">
    <source>
        <dbReference type="Google" id="ProtNLM"/>
    </source>
</evidence>
<name>A0ABW6SGH4_9ACTN</name>
<organism evidence="3 4">
    <name type="scientific">Microtetraspora malaysiensis</name>
    <dbReference type="NCBI Taxonomy" id="161358"/>
    <lineage>
        <taxon>Bacteria</taxon>
        <taxon>Bacillati</taxon>
        <taxon>Actinomycetota</taxon>
        <taxon>Actinomycetes</taxon>
        <taxon>Streptosporangiales</taxon>
        <taxon>Streptosporangiaceae</taxon>
        <taxon>Microtetraspora</taxon>
    </lineage>
</organism>
<dbReference type="PANTHER" id="PTHR37042">
    <property type="entry name" value="OUTER MEMBRANE PROTEIN RV1973"/>
    <property type="match status" value="1"/>
</dbReference>
<keyword evidence="2" id="KW-0472">Membrane</keyword>
<gene>
    <name evidence="3" type="ORF">ACFYXI_00725</name>
</gene>
<evidence type="ECO:0000256" key="1">
    <source>
        <dbReference type="ARBA" id="ARBA00004370"/>
    </source>
</evidence>
<dbReference type="Proteomes" id="UP001602013">
    <property type="component" value="Unassembled WGS sequence"/>
</dbReference>